<accession>A0A2P2LIM2</accession>
<organism evidence="1">
    <name type="scientific">Rhizophora mucronata</name>
    <name type="common">Asiatic mangrove</name>
    <dbReference type="NCBI Taxonomy" id="61149"/>
    <lineage>
        <taxon>Eukaryota</taxon>
        <taxon>Viridiplantae</taxon>
        <taxon>Streptophyta</taxon>
        <taxon>Embryophyta</taxon>
        <taxon>Tracheophyta</taxon>
        <taxon>Spermatophyta</taxon>
        <taxon>Magnoliopsida</taxon>
        <taxon>eudicotyledons</taxon>
        <taxon>Gunneridae</taxon>
        <taxon>Pentapetalae</taxon>
        <taxon>rosids</taxon>
        <taxon>fabids</taxon>
        <taxon>Malpighiales</taxon>
        <taxon>Rhizophoraceae</taxon>
        <taxon>Rhizophora</taxon>
    </lineage>
</organism>
<name>A0A2P2LIM2_RHIMU</name>
<protein>
    <submittedName>
        <fullName evidence="1">Uncharacterized protein</fullName>
    </submittedName>
</protein>
<proteinExistence type="predicted"/>
<evidence type="ECO:0000313" key="1">
    <source>
        <dbReference type="EMBL" id="MBX17824.1"/>
    </source>
</evidence>
<sequence length="45" mass="5410">MCPQIQLHKQVYFNVKALTLRARKDINKLKIVIIVTVWHRCQQSF</sequence>
<reference evidence="1" key="1">
    <citation type="submission" date="2018-02" db="EMBL/GenBank/DDBJ databases">
        <title>Rhizophora mucronata_Transcriptome.</title>
        <authorList>
            <person name="Meera S.P."/>
            <person name="Sreeshan A."/>
            <person name="Augustine A."/>
        </authorList>
    </citation>
    <scope>NUCLEOTIDE SEQUENCE</scope>
    <source>
        <tissue evidence="1">Leaf</tissue>
    </source>
</reference>
<dbReference type="EMBL" id="GGEC01037340">
    <property type="protein sequence ID" value="MBX17824.1"/>
    <property type="molecule type" value="Transcribed_RNA"/>
</dbReference>
<dbReference type="AlphaFoldDB" id="A0A2P2LIM2"/>